<feature type="transmembrane region" description="Helical" evidence="7">
    <location>
        <begin position="97"/>
        <end position="116"/>
    </location>
</feature>
<dbReference type="Gene3D" id="3.30.70.1350">
    <property type="entry name" value="Cation efflux protein, cytoplasmic domain"/>
    <property type="match status" value="1"/>
</dbReference>
<keyword evidence="5 7" id="KW-1133">Transmembrane helix</keyword>
<gene>
    <name evidence="10" type="ORF">H6A01_07430</name>
</gene>
<comment type="similarity">
    <text evidence="2">Belongs to the cation diffusion facilitator (CDF) transporter (TC 2.A.4) family.</text>
</comment>
<feature type="domain" description="Cation efflux protein cytoplasmic" evidence="9">
    <location>
        <begin position="313"/>
        <end position="384"/>
    </location>
</feature>
<dbReference type="Proteomes" id="UP000707138">
    <property type="component" value="Unassembled WGS sequence"/>
</dbReference>
<dbReference type="Gene3D" id="1.20.1510.10">
    <property type="entry name" value="Cation efflux protein transmembrane domain"/>
    <property type="match status" value="1"/>
</dbReference>
<evidence type="ECO:0000313" key="10">
    <source>
        <dbReference type="EMBL" id="MBM6913148.1"/>
    </source>
</evidence>
<keyword evidence="6 7" id="KW-0472">Membrane</keyword>
<name>A0ABS2GJ26_9FIRM</name>
<dbReference type="Pfam" id="PF16916">
    <property type="entry name" value="ZT_dimer"/>
    <property type="match status" value="2"/>
</dbReference>
<accession>A0ABS2GJ26</accession>
<keyword evidence="11" id="KW-1185">Reference proteome</keyword>
<dbReference type="InterPro" id="IPR027469">
    <property type="entry name" value="Cation_efflux_TMD_sf"/>
</dbReference>
<proteinExistence type="inferred from homology"/>
<sequence length="394" mass="44314">MREFLIEQFIKNHDMIKVPSVRTQYGNVASITGVIVNLLVCLGELIVGWLIGSIAMISDGIHNVADAGGSAISFLSFRLAAKKPDQEHPYGHGRMEYLFSIGFSIILFVLAIQLMIEAVNRIMHPEIVDVSAVAIIVMLVAMGLKIWLSSFLKYMGNRIDSPILRANALECLSDVWATAGITIGLLAGSFLEYPIDGYLGAIVALMIGRAGYHVFKESTSRLLGNEPTPERVREIADFVQSFDGVLGVHDLMIHDYGPGHEFASIHVEVDANQDIIKSHNMIDHIERKALEELHLKLTIHMDPLLRDEQTMAIYEQIRSVVKAYDDRISIHDLRAIESDDHLNVLFDMVVPYTEKQRKDEISQSIKRILEAMNPYYHVTINAEHSYIGEERIHE</sequence>
<evidence type="ECO:0000256" key="2">
    <source>
        <dbReference type="ARBA" id="ARBA00008114"/>
    </source>
</evidence>
<protein>
    <submittedName>
        <fullName evidence="10">Cation transporter</fullName>
    </submittedName>
</protein>
<evidence type="ECO:0000256" key="7">
    <source>
        <dbReference type="SAM" id="Phobius"/>
    </source>
</evidence>
<evidence type="ECO:0000256" key="5">
    <source>
        <dbReference type="ARBA" id="ARBA00022989"/>
    </source>
</evidence>
<evidence type="ECO:0000259" key="9">
    <source>
        <dbReference type="Pfam" id="PF16916"/>
    </source>
</evidence>
<dbReference type="PANTHER" id="PTHR43840:SF15">
    <property type="entry name" value="MITOCHONDRIAL METAL TRANSPORTER 1-RELATED"/>
    <property type="match status" value="1"/>
</dbReference>
<dbReference type="InterPro" id="IPR036837">
    <property type="entry name" value="Cation_efflux_CTD_sf"/>
</dbReference>
<evidence type="ECO:0000256" key="1">
    <source>
        <dbReference type="ARBA" id="ARBA00004141"/>
    </source>
</evidence>
<evidence type="ECO:0000259" key="8">
    <source>
        <dbReference type="Pfam" id="PF01545"/>
    </source>
</evidence>
<feature type="transmembrane region" description="Helical" evidence="7">
    <location>
        <begin position="128"/>
        <end position="148"/>
    </location>
</feature>
<feature type="domain" description="Cation efflux protein transmembrane" evidence="8">
    <location>
        <begin position="31"/>
        <end position="223"/>
    </location>
</feature>
<dbReference type="SUPFAM" id="SSF161111">
    <property type="entry name" value="Cation efflux protein transmembrane domain-like"/>
    <property type="match status" value="1"/>
</dbReference>
<dbReference type="InterPro" id="IPR058533">
    <property type="entry name" value="Cation_efflux_TM"/>
</dbReference>
<evidence type="ECO:0000256" key="6">
    <source>
        <dbReference type="ARBA" id="ARBA00023136"/>
    </source>
</evidence>
<dbReference type="InterPro" id="IPR002524">
    <property type="entry name" value="Cation_efflux"/>
</dbReference>
<organism evidence="10 11">
    <name type="scientific">Veillonella magna</name>
    <dbReference type="NCBI Taxonomy" id="464322"/>
    <lineage>
        <taxon>Bacteria</taxon>
        <taxon>Bacillati</taxon>
        <taxon>Bacillota</taxon>
        <taxon>Negativicutes</taxon>
        <taxon>Veillonellales</taxon>
        <taxon>Veillonellaceae</taxon>
        <taxon>Veillonella</taxon>
    </lineage>
</organism>
<keyword evidence="4 7" id="KW-0812">Transmembrane</keyword>
<dbReference type="NCBIfam" id="TIGR01297">
    <property type="entry name" value="CDF"/>
    <property type="match status" value="1"/>
</dbReference>
<dbReference type="InterPro" id="IPR050291">
    <property type="entry name" value="CDF_Transporter"/>
</dbReference>
<keyword evidence="3" id="KW-0813">Transport</keyword>
<comment type="subcellular location">
    <subcellularLocation>
        <location evidence="1">Membrane</location>
        <topology evidence="1">Multi-pass membrane protein</topology>
    </subcellularLocation>
</comment>
<feature type="domain" description="Cation efflux protein cytoplasmic" evidence="9">
    <location>
        <begin position="227"/>
        <end position="303"/>
    </location>
</feature>
<dbReference type="RefSeq" id="WP_205088129.1">
    <property type="nucleotide sequence ID" value="NZ_JACJLA010000013.1"/>
</dbReference>
<comment type="caution">
    <text evidence="10">The sequence shown here is derived from an EMBL/GenBank/DDBJ whole genome shotgun (WGS) entry which is preliminary data.</text>
</comment>
<reference evidence="10 11" key="1">
    <citation type="journal article" date="2021" name="Sci. Rep.">
        <title>The distribution of antibiotic resistance genes in chicken gut microbiota commensals.</title>
        <authorList>
            <person name="Juricova H."/>
            <person name="Matiasovicova J."/>
            <person name="Kubasova T."/>
            <person name="Cejkova D."/>
            <person name="Rychlik I."/>
        </authorList>
    </citation>
    <scope>NUCLEOTIDE SEQUENCE [LARGE SCALE GENOMIC DNA]</scope>
    <source>
        <strain evidence="10 11">An537</strain>
    </source>
</reference>
<dbReference type="Pfam" id="PF01545">
    <property type="entry name" value="Cation_efflux"/>
    <property type="match status" value="1"/>
</dbReference>
<dbReference type="SUPFAM" id="SSF160240">
    <property type="entry name" value="Cation efflux protein cytoplasmic domain-like"/>
    <property type="match status" value="2"/>
</dbReference>
<dbReference type="InterPro" id="IPR027470">
    <property type="entry name" value="Cation_efflux_CTD"/>
</dbReference>
<evidence type="ECO:0000256" key="4">
    <source>
        <dbReference type="ARBA" id="ARBA00022692"/>
    </source>
</evidence>
<feature type="transmembrane region" description="Helical" evidence="7">
    <location>
        <begin position="28"/>
        <end position="51"/>
    </location>
</feature>
<evidence type="ECO:0000256" key="3">
    <source>
        <dbReference type="ARBA" id="ARBA00022448"/>
    </source>
</evidence>
<evidence type="ECO:0000313" key="11">
    <source>
        <dbReference type="Proteomes" id="UP000707138"/>
    </source>
</evidence>
<dbReference type="EMBL" id="JACJLA010000013">
    <property type="protein sequence ID" value="MBM6913148.1"/>
    <property type="molecule type" value="Genomic_DNA"/>
</dbReference>
<dbReference type="PANTHER" id="PTHR43840">
    <property type="entry name" value="MITOCHONDRIAL METAL TRANSPORTER 1-RELATED"/>
    <property type="match status" value="1"/>
</dbReference>